<dbReference type="STRING" id="159449.B4N89_45000"/>
<dbReference type="InterPro" id="IPR003115">
    <property type="entry name" value="ParB_N"/>
</dbReference>
<dbReference type="Gene3D" id="3.90.1530.30">
    <property type="match status" value="1"/>
</dbReference>
<dbReference type="PANTHER" id="PTHR33375:SF1">
    <property type="entry name" value="CHROMOSOME-PARTITIONING PROTEIN PARB-RELATED"/>
    <property type="match status" value="1"/>
</dbReference>
<dbReference type="SUPFAM" id="SSF110849">
    <property type="entry name" value="ParB/Sulfiredoxin"/>
    <property type="match status" value="1"/>
</dbReference>
<feature type="domain" description="ParB-like N-terminal" evidence="2">
    <location>
        <begin position="28"/>
        <end position="130"/>
    </location>
</feature>
<dbReference type="AlphaFoldDB" id="A0A1T3NJ68"/>
<proteinExistence type="predicted"/>
<protein>
    <recommendedName>
        <fullName evidence="2">ParB-like N-terminal domain-containing protein</fullName>
    </recommendedName>
</protein>
<dbReference type="InterPro" id="IPR036086">
    <property type="entry name" value="ParB/Sulfiredoxin_sf"/>
</dbReference>
<keyword evidence="4" id="KW-1185">Reference proteome</keyword>
<dbReference type="GO" id="GO:0007059">
    <property type="term" value="P:chromosome segregation"/>
    <property type="evidence" value="ECO:0007669"/>
    <property type="project" value="TreeGrafter"/>
</dbReference>
<dbReference type="InterPro" id="IPR050336">
    <property type="entry name" value="Chromosome_partition/occlusion"/>
</dbReference>
<evidence type="ECO:0000259" key="2">
    <source>
        <dbReference type="SMART" id="SM00470"/>
    </source>
</evidence>
<dbReference type="GO" id="GO:0005694">
    <property type="term" value="C:chromosome"/>
    <property type="evidence" value="ECO:0007669"/>
    <property type="project" value="TreeGrafter"/>
</dbReference>
<dbReference type="Proteomes" id="UP000190037">
    <property type="component" value="Unassembled WGS sequence"/>
</dbReference>
<dbReference type="RefSeq" id="WP_078982497.1">
    <property type="nucleotide sequence ID" value="NZ_MWQN01000005.1"/>
</dbReference>
<dbReference type="EMBL" id="MWQN01000005">
    <property type="protein sequence ID" value="OPC76651.1"/>
    <property type="molecule type" value="Genomic_DNA"/>
</dbReference>
<comment type="caution">
    <text evidence="3">The sequence shown here is derived from an EMBL/GenBank/DDBJ whole genome shotgun (WGS) entry which is preliminary data.</text>
</comment>
<evidence type="ECO:0000256" key="1">
    <source>
        <dbReference type="SAM" id="MobiDB-lite"/>
    </source>
</evidence>
<reference evidence="3 4" key="1">
    <citation type="submission" date="2017-03" db="EMBL/GenBank/DDBJ databases">
        <title>Draft genome sequence of Streptomyces scabrisporus NF3, endophyte isolated from Amphipterygium adstringens.</title>
        <authorList>
            <person name="Vazquez M."/>
            <person name="Ceapa C.D."/>
            <person name="Rodriguez Luna D."/>
            <person name="Sanchez Esquivel S."/>
        </authorList>
    </citation>
    <scope>NUCLEOTIDE SEQUENCE [LARGE SCALE GENOMIC DNA]</scope>
    <source>
        <strain evidence="3 4">NF3</strain>
    </source>
</reference>
<accession>A0A1T3NJ68</accession>
<feature type="region of interest" description="Disordered" evidence="1">
    <location>
        <begin position="287"/>
        <end position="309"/>
    </location>
</feature>
<evidence type="ECO:0000313" key="3">
    <source>
        <dbReference type="EMBL" id="OPC76651.1"/>
    </source>
</evidence>
<feature type="compositionally biased region" description="Polar residues" evidence="1">
    <location>
        <begin position="287"/>
        <end position="305"/>
    </location>
</feature>
<dbReference type="Pfam" id="PF02195">
    <property type="entry name" value="ParB_N"/>
    <property type="match status" value="1"/>
</dbReference>
<name>A0A1T3NJ68_9ACTN</name>
<dbReference type="SMART" id="SM00470">
    <property type="entry name" value="ParB"/>
    <property type="match status" value="1"/>
</dbReference>
<sequence>MGHKRLDYLLHRSENLAKRRLELLPLRGDGAARTDIQGRAPGASTTSEGLADLISSISTVGLLHAVLVEEVGATGAVVHRLVTGERRLRAMRWGAVNLPSNPNFARLPAVVCPGPLTDEERRVWQLVENLAREDLQPGELARALLLERSALLADNLVQAGLAVPSRLSADPVARFQQLERLRGTNVGLAAPWEVVLGRLGLQLSPRRARELVSAFRSLPRELSNELDEHQVALHARGELARVARTRRQDASEVWKAVKRLGRPDLLGTAARVVVANPALSAREAASEAQSLRSRANDSRSVTLSTRAEGHRRRGVDDEVHRVFMDRVVVGQCLRALRPVADGLHRGEIVGPNESGSLKMLITAIDSKLISDDVVA</sequence>
<gene>
    <name evidence="3" type="ORF">B4N89_45000</name>
</gene>
<dbReference type="OrthoDB" id="3543726at2"/>
<dbReference type="Gene3D" id="1.10.10.2830">
    <property type="match status" value="1"/>
</dbReference>
<dbReference type="PANTHER" id="PTHR33375">
    <property type="entry name" value="CHROMOSOME-PARTITIONING PROTEIN PARB-RELATED"/>
    <property type="match status" value="1"/>
</dbReference>
<evidence type="ECO:0000313" key="4">
    <source>
        <dbReference type="Proteomes" id="UP000190037"/>
    </source>
</evidence>
<organism evidence="3 4">
    <name type="scientific">Embleya scabrispora</name>
    <dbReference type="NCBI Taxonomy" id="159449"/>
    <lineage>
        <taxon>Bacteria</taxon>
        <taxon>Bacillati</taxon>
        <taxon>Actinomycetota</taxon>
        <taxon>Actinomycetes</taxon>
        <taxon>Kitasatosporales</taxon>
        <taxon>Streptomycetaceae</taxon>
        <taxon>Embleya</taxon>
    </lineage>
</organism>